<evidence type="ECO:0000313" key="1">
    <source>
        <dbReference type="EMBL" id="VDN87994.1"/>
    </source>
</evidence>
<reference evidence="1 2" key="2">
    <citation type="submission" date="2018-11" db="EMBL/GenBank/DDBJ databases">
        <authorList>
            <consortium name="Pathogen Informatics"/>
        </authorList>
    </citation>
    <scope>NUCLEOTIDE SEQUENCE [LARGE SCALE GENOMIC DNA]</scope>
</reference>
<proteinExistence type="predicted"/>
<sequence>MLRIPPTVSISYVHTHRYFNALLDFWQHFIELQNIVMRNNISSPNIRMNNDVRSRIKLICEIECPCVIVLPLNQLSNQVLLCETANIRINNRFQLSSLIPKFQDFEITNAFDDDDHDCCIDWMSVVCTETSLYEGVRVSNTKAGVREIPGGIIKTS</sequence>
<dbReference type="WBParaSite" id="BPAG_0000684501-mRNA-1">
    <property type="protein sequence ID" value="BPAG_0000684501-mRNA-1"/>
    <property type="gene ID" value="BPAG_0000684501"/>
</dbReference>
<dbReference type="EMBL" id="UZAD01006772">
    <property type="protein sequence ID" value="VDN87994.1"/>
    <property type="molecule type" value="Genomic_DNA"/>
</dbReference>
<organism evidence="3">
    <name type="scientific">Brugia pahangi</name>
    <name type="common">Filarial nematode worm</name>
    <dbReference type="NCBI Taxonomy" id="6280"/>
    <lineage>
        <taxon>Eukaryota</taxon>
        <taxon>Metazoa</taxon>
        <taxon>Ecdysozoa</taxon>
        <taxon>Nematoda</taxon>
        <taxon>Chromadorea</taxon>
        <taxon>Rhabditida</taxon>
        <taxon>Spirurina</taxon>
        <taxon>Spiruromorpha</taxon>
        <taxon>Filarioidea</taxon>
        <taxon>Onchocercidae</taxon>
        <taxon>Brugia</taxon>
    </lineage>
</organism>
<evidence type="ECO:0000313" key="2">
    <source>
        <dbReference type="Proteomes" id="UP000278627"/>
    </source>
</evidence>
<protein>
    <submittedName>
        <fullName evidence="1 3">Uncharacterized protein</fullName>
    </submittedName>
</protein>
<accession>A0A0N4TF57</accession>
<name>A0A0N4TF57_BRUPA</name>
<dbReference type="Proteomes" id="UP000278627">
    <property type="component" value="Unassembled WGS sequence"/>
</dbReference>
<reference evidence="3" key="1">
    <citation type="submission" date="2017-02" db="UniProtKB">
        <authorList>
            <consortium name="WormBaseParasite"/>
        </authorList>
    </citation>
    <scope>IDENTIFICATION</scope>
</reference>
<evidence type="ECO:0000313" key="3">
    <source>
        <dbReference type="WBParaSite" id="BPAG_0000684501-mRNA-1"/>
    </source>
</evidence>
<gene>
    <name evidence="1" type="ORF">BPAG_LOCUS6808</name>
</gene>
<dbReference type="AlphaFoldDB" id="A0A0N4TF57"/>
<keyword evidence="2" id="KW-1185">Reference proteome</keyword>